<dbReference type="EC" id="2.1.1.193" evidence="3 12"/>
<comment type="similarity">
    <text evidence="2 12">Belongs to the RNA methyltransferase RsmE family.</text>
</comment>
<feature type="domain" description="Ribosomal RNA small subunit methyltransferase E PUA-like" evidence="14">
    <location>
        <begin position="18"/>
        <end position="62"/>
    </location>
</feature>
<dbReference type="Pfam" id="PF04452">
    <property type="entry name" value="Methyltrans_RNA"/>
    <property type="match status" value="1"/>
</dbReference>
<proteinExistence type="inferred from homology"/>
<evidence type="ECO:0000313" key="16">
    <source>
        <dbReference type="Proteomes" id="UP000297834"/>
    </source>
</evidence>
<dbReference type="PANTHER" id="PTHR30027:SF3">
    <property type="entry name" value="16S RRNA (URACIL(1498)-N(3))-METHYLTRANSFERASE"/>
    <property type="match status" value="1"/>
</dbReference>
<comment type="catalytic activity">
    <reaction evidence="11 12">
        <text>uridine(1498) in 16S rRNA + S-adenosyl-L-methionine = N(3)-methyluridine(1498) in 16S rRNA + S-adenosyl-L-homocysteine + H(+)</text>
        <dbReference type="Rhea" id="RHEA:42920"/>
        <dbReference type="Rhea" id="RHEA-COMP:10283"/>
        <dbReference type="Rhea" id="RHEA-COMP:10284"/>
        <dbReference type="ChEBI" id="CHEBI:15378"/>
        <dbReference type="ChEBI" id="CHEBI:57856"/>
        <dbReference type="ChEBI" id="CHEBI:59789"/>
        <dbReference type="ChEBI" id="CHEBI:65315"/>
        <dbReference type="ChEBI" id="CHEBI:74502"/>
        <dbReference type="EC" id="2.1.1.193"/>
    </reaction>
</comment>
<keyword evidence="16" id="KW-1185">Reference proteome</keyword>
<dbReference type="InterPro" id="IPR046887">
    <property type="entry name" value="RsmE_PUA-like"/>
</dbReference>
<evidence type="ECO:0000256" key="8">
    <source>
        <dbReference type="ARBA" id="ARBA00022679"/>
    </source>
</evidence>
<reference evidence="15 16" key="1">
    <citation type="submission" date="2019-03" db="EMBL/GenBank/DDBJ databases">
        <title>Alkanindiges illinoisensis: a potential pathogenic isolated from ascites of a gastric cancer patient with abdominal metastasis.</title>
        <authorList>
            <person name="Hu X."/>
            <person name="Yang B."/>
            <person name="Yan X."/>
            <person name="Lin L."/>
            <person name="Zhao H."/>
            <person name="Zhou F."/>
            <person name="Su B."/>
            <person name="Chen J."/>
            <person name="Rui Y."/>
            <person name="Wang Q."/>
            <person name="Zheng L."/>
        </authorList>
    </citation>
    <scope>NUCLEOTIDE SEQUENCE [LARGE SCALE GENOMIC DNA]</scope>
    <source>
        <strain evidence="15 16">NFYY 23406</strain>
    </source>
</reference>
<dbReference type="InterPro" id="IPR029026">
    <property type="entry name" value="tRNA_m1G_MTases_N"/>
</dbReference>
<evidence type="ECO:0000256" key="7">
    <source>
        <dbReference type="ARBA" id="ARBA00022603"/>
    </source>
</evidence>
<dbReference type="EMBL" id="SNTY01000012">
    <property type="protein sequence ID" value="TEU30141.1"/>
    <property type="molecule type" value="Genomic_DNA"/>
</dbReference>
<organism evidence="15 16">
    <name type="scientific">Alkanindiges illinoisensis</name>
    <dbReference type="NCBI Taxonomy" id="197183"/>
    <lineage>
        <taxon>Bacteria</taxon>
        <taxon>Pseudomonadati</taxon>
        <taxon>Pseudomonadota</taxon>
        <taxon>Gammaproteobacteria</taxon>
        <taxon>Moraxellales</taxon>
        <taxon>Moraxellaceae</taxon>
        <taxon>Alkanindiges</taxon>
    </lineage>
</organism>
<dbReference type="NCBIfam" id="NF008692">
    <property type="entry name" value="PRK11713.1-5"/>
    <property type="match status" value="1"/>
</dbReference>
<evidence type="ECO:0000256" key="1">
    <source>
        <dbReference type="ARBA" id="ARBA00004496"/>
    </source>
</evidence>
<keyword evidence="6 12" id="KW-0698">rRNA processing</keyword>
<evidence type="ECO:0000313" key="15">
    <source>
        <dbReference type="EMBL" id="TEU30141.1"/>
    </source>
</evidence>
<name>A0A4Y7XED5_9GAMM</name>
<gene>
    <name evidence="15" type="ORF">E2B99_03625</name>
</gene>
<dbReference type="OrthoDB" id="9815641at2"/>
<comment type="caution">
    <text evidence="15">The sequence shown here is derived from an EMBL/GenBank/DDBJ whole genome shotgun (WGS) entry which is preliminary data.</text>
</comment>
<dbReference type="InterPro" id="IPR046886">
    <property type="entry name" value="RsmE_MTase_dom"/>
</dbReference>
<dbReference type="GO" id="GO:0005737">
    <property type="term" value="C:cytoplasm"/>
    <property type="evidence" value="ECO:0007669"/>
    <property type="project" value="UniProtKB-SubCell"/>
</dbReference>
<evidence type="ECO:0000256" key="2">
    <source>
        <dbReference type="ARBA" id="ARBA00005528"/>
    </source>
</evidence>
<accession>A0A4Y7XED5</accession>
<dbReference type="SUPFAM" id="SSF75217">
    <property type="entry name" value="alpha/beta knot"/>
    <property type="match status" value="1"/>
</dbReference>
<keyword evidence="9 12" id="KW-0949">S-adenosyl-L-methionine</keyword>
<dbReference type="AlphaFoldDB" id="A0A4Y7XED5"/>
<comment type="subcellular location">
    <subcellularLocation>
        <location evidence="1 12">Cytoplasm</location>
    </subcellularLocation>
</comment>
<evidence type="ECO:0000256" key="6">
    <source>
        <dbReference type="ARBA" id="ARBA00022552"/>
    </source>
</evidence>
<protein>
    <recommendedName>
        <fullName evidence="4 12">Ribosomal RNA small subunit methyltransferase E</fullName>
        <ecNumber evidence="3 12">2.1.1.193</ecNumber>
    </recommendedName>
</protein>
<evidence type="ECO:0000256" key="9">
    <source>
        <dbReference type="ARBA" id="ARBA00022691"/>
    </source>
</evidence>
<dbReference type="InterPro" id="IPR015947">
    <property type="entry name" value="PUA-like_sf"/>
</dbReference>
<evidence type="ECO:0000259" key="13">
    <source>
        <dbReference type="Pfam" id="PF04452"/>
    </source>
</evidence>
<comment type="function">
    <text evidence="10 12">Specifically methylates the N3 position of the uracil ring of uridine 1498 (m3U1498) in 16S rRNA. Acts on the fully assembled 30S ribosomal subunit.</text>
</comment>
<sequence length="247" mass="27750">MNRFYVDLPLSLNETLSLPENVFHHWVRVLRAQTGEQAILFNGQGGEYIATLTDVQKKTASVLLAQFSAEDRTPGYQVTLGQVMSKGDRMDYAIQKATELGVHAIQLLVSERCEMRLKYERDQKKIEHWQQVAIAACEQCGMNRVPQILPPLSLQEWFTQLESIEARKLVLAPARHPVSFTMPFPQSLYLLVGPEGGLSSAEIELASSNNFECWTLGERILRTETAPVAAMSALLFAYSSCNQAKQF</sequence>
<dbReference type="InterPro" id="IPR029028">
    <property type="entry name" value="Alpha/beta_knot_MTases"/>
</dbReference>
<evidence type="ECO:0000256" key="5">
    <source>
        <dbReference type="ARBA" id="ARBA00022490"/>
    </source>
</evidence>
<dbReference type="SUPFAM" id="SSF88697">
    <property type="entry name" value="PUA domain-like"/>
    <property type="match status" value="1"/>
</dbReference>
<keyword evidence="5 12" id="KW-0963">Cytoplasm</keyword>
<evidence type="ECO:0000256" key="4">
    <source>
        <dbReference type="ARBA" id="ARBA00013673"/>
    </source>
</evidence>
<dbReference type="GO" id="GO:0070475">
    <property type="term" value="P:rRNA base methylation"/>
    <property type="evidence" value="ECO:0007669"/>
    <property type="project" value="TreeGrafter"/>
</dbReference>
<evidence type="ECO:0000256" key="3">
    <source>
        <dbReference type="ARBA" id="ARBA00012328"/>
    </source>
</evidence>
<dbReference type="PANTHER" id="PTHR30027">
    <property type="entry name" value="RIBOSOMAL RNA SMALL SUBUNIT METHYLTRANSFERASE E"/>
    <property type="match status" value="1"/>
</dbReference>
<dbReference type="Proteomes" id="UP000297834">
    <property type="component" value="Unassembled WGS sequence"/>
</dbReference>
<evidence type="ECO:0000259" key="14">
    <source>
        <dbReference type="Pfam" id="PF20260"/>
    </source>
</evidence>
<evidence type="ECO:0000256" key="11">
    <source>
        <dbReference type="ARBA" id="ARBA00047944"/>
    </source>
</evidence>
<evidence type="ECO:0000256" key="12">
    <source>
        <dbReference type="PIRNR" id="PIRNR015601"/>
    </source>
</evidence>
<keyword evidence="7 12" id="KW-0489">Methyltransferase</keyword>
<dbReference type="InterPro" id="IPR006700">
    <property type="entry name" value="RsmE"/>
</dbReference>
<keyword evidence="8 12" id="KW-0808">Transferase</keyword>
<dbReference type="CDD" id="cd18084">
    <property type="entry name" value="RsmE-like"/>
    <property type="match status" value="1"/>
</dbReference>
<dbReference type="STRING" id="1120977.GCA_000619845_00171"/>
<dbReference type="Pfam" id="PF20260">
    <property type="entry name" value="PUA_4"/>
    <property type="match status" value="1"/>
</dbReference>
<dbReference type="Gene3D" id="3.40.1280.10">
    <property type="match status" value="1"/>
</dbReference>
<feature type="domain" description="Ribosomal RNA small subunit methyltransferase E methyltransferase" evidence="13">
    <location>
        <begin position="77"/>
        <end position="234"/>
    </location>
</feature>
<dbReference type="PIRSF" id="PIRSF015601">
    <property type="entry name" value="MTase_slr0722"/>
    <property type="match status" value="1"/>
</dbReference>
<evidence type="ECO:0000256" key="10">
    <source>
        <dbReference type="ARBA" id="ARBA00025699"/>
    </source>
</evidence>
<dbReference type="GO" id="GO:0070042">
    <property type="term" value="F:rRNA (uridine-N3-)-methyltransferase activity"/>
    <property type="evidence" value="ECO:0007669"/>
    <property type="project" value="TreeGrafter"/>
</dbReference>
<dbReference type="NCBIfam" id="TIGR00046">
    <property type="entry name" value="RsmE family RNA methyltransferase"/>
    <property type="match status" value="1"/>
</dbReference>
<dbReference type="RefSeq" id="WP_134243621.1">
    <property type="nucleotide sequence ID" value="NZ_SNTY01000012.1"/>
</dbReference>